<dbReference type="SUPFAM" id="SSF47095">
    <property type="entry name" value="HMG-box"/>
    <property type="match status" value="1"/>
</dbReference>
<name>A0A3Q7MEE0_CALUR</name>
<dbReference type="Pfam" id="PF00505">
    <property type="entry name" value="HMG_box"/>
    <property type="match status" value="1"/>
</dbReference>
<feature type="domain" description="HMG box" evidence="3">
    <location>
        <begin position="628"/>
        <end position="696"/>
    </location>
</feature>
<feature type="region of interest" description="Disordered" evidence="2">
    <location>
        <begin position="504"/>
        <end position="525"/>
    </location>
</feature>
<dbReference type="InParanoid" id="A0A3Q7MEE0"/>
<dbReference type="Proteomes" id="UP000286641">
    <property type="component" value="Unplaced"/>
</dbReference>
<feature type="DNA-binding region" description="HMG box" evidence="1">
    <location>
        <begin position="628"/>
        <end position="696"/>
    </location>
</feature>
<evidence type="ECO:0000313" key="5">
    <source>
        <dbReference type="Proteomes" id="UP000286641"/>
    </source>
</evidence>
<dbReference type="AlphaFoldDB" id="A0A3Q7MEE0"/>
<feature type="region of interest" description="Disordered" evidence="2">
    <location>
        <begin position="225"/>
        <end position="339"/>
    </location>
</feature>
<feature type="region of interest" description="Disordered" evidence="2">
    <location>
        <begin position="410"/>
        <end position="433"/>
    </location>
</feature>
<dbReference type="PROSITE" id="PS50888">
    <property type="entry name" value="BHLH"/>
    <property type="match status" value="1"/>
</dbReference>
<proteinExistence type="predicted"/>
<dbReference type="InterPro" id="IPR011598">
    <property type="entry name" value="bHLH_dom"/>
</dbReference>
<dbReference type="SMART" id="SM00398">
    <property type="entry name" value="HMG"/>
    <property type="match status" value="1"/>
</dbReference>
<feature type="domain" description="BHLH" evidence="4">
    <location>
        <begin position="154"/>
        <end position="208"/>
    </location>
</feature>
<evidence type="ECO:0000259" key="3">
    <source>
        <dbReference type="PROSITE" id="PS50118"/>
    </source>
</evidence>
<dbReference type="PANTHER" id="PTHR47658:SF1">
    <property type="entry name" value="MEIOSIS INITIATOR PROTEIN"/>
    <property type="match status" value="1"/>
</dbReference>
<dbReference type="PROSITE" id="PS50118">
    <property type="entry name" value="HMG_BOX_2"/>
    <property type="match status" value="1"/>
</dbReference>
<feature type="region of interest" description="Disordered" evidence="2">
    <location>
        <begin position="1"/>
        <end position="40"/>
    </location>
</feature>
<dbReference type="GO" id="GO:0003677">
    <property type="term" value="F:DNA binding"/>
    <property type="evidence" value="ECO:0007669"/>
    <property type="project" value="UniProtKB-UniRule"/>
</dbReference>
<evidence type="ECO:0000313" key="6">
    <source>
        <dbReference type="RefSeq" id="XP_025705228.1"/>
    </source>
</evidence>
<dbReference type="GO" id="GO:0046983">
    <property type="term" value="F:protein dimerization activity"/>
    <property type="evidence" value="ECO:0007669"/>
    <property type="project" value="InterPro"/>
</dbReference>
<evidence type="ECO:0000256" key="1">
    <source>
        <dbReference type="PROSITE-ProRule" id="PRU00267"/>
    </source>
</evidence>
<dbReference type="PANTHER" id="PTHR47658">
    <property type="entry name" value="HIGH MOBILITY GROUP B PROTEIN 12-RELATED"/>
    <property type="match status" value="1"/>
</dbReference>
<sequence>MTSRQSQHKEPQMNEEEKNPNPKNEPECHQRWDNNELPKGRVDLSSSSPFFSPSFFLLATWSRTPAPGFKSPQPRLGVLTISPRRSSLGYAGFPHSLLSNLPFRVPAPKPAGNWSPSGHGLHLPEGSVTTLGGLPQEPRSKGIRAHPTAGCQRPNQYQLLAPNRRQRKDHTSKLHELALLLPVALKTGTKKLTKKEILLHVLHYIQYLQKSINVAKALLKFHTTNGEGELGGLGRNWASGPARRRHSTPSSSPHSHKSRLQGACRKPQKKKPTGLSERQTRAQNPRRCLVLDEPGEWVTPSPEQQGRHMGGTTTPSRRASPGCHPKVASSLPQGDRKGGRSRLTLLDMAENSIHCDFSGCCCYGPVSGQGDGLYHAFKAQQGAERIHFLNRTEPCPRQKLVFYDSSEELDKESPDADPWLPAWTPEGSPPGSPLALGPPQINKWSVTGHPSEILGLSPSLFSSPGRLPPDQILGDGTEFLTQALFKEVFLDPESLPSDDVLEALQDKEMPSETPEDPPDSHSLCQSSVSLDHCYLSLSENSKAPSSSSSSSSSEDSDTESVWRRQDDVQADPEGLLSSSDEDGDYTWTPTRQAATLPVAGRKARKGQAGWGPAKPRENKKAPCPTQMKKKCVNGFIMFCRMNRKQYIRACPGTASTAATKELAQLWRVMTQEERRPYCIKARRFSLQHNRIVKQDSSSSEDEHWGTPKPFYQLLAEKARRSSDLGPLLPPQHN</sequence>
<dbReference type="CDD" id="cd21977">
    <property type="entry name" value="HMG-box_BHMG1"/>
    <property type="match status" value="1"/>
</dbReference>
<feature type="compositionally biased region" description="Basic and acidic residues" evidence="2">
    <location>
        <begin position="7"/>
        <end position="40"/>
    </location>
</feature>
<dbReference type="CTD" id="388553"/>
<dbReference type="SUPFAM" id="SSF47459">
    <property type="entry name" value="HLH, helix-loop-helix DNA-binding domain"/>
    <property type="match status" value="1"/>
</dbReference>
<accession>A0A3Q7MEE0</accession>
<dbReference type="Pfam" id="PF00010">
    <property type="entry name" value="HLH"/>
    <property type="match status" value="1"/>
</dbReference>
<dbReference type="InterPro" id="IPR009071">
    <property type="entry name" value="HMG_box_dom"/>
</dbReference>
<evidence type="ECO:0000259" key="4">
    <source>
        <dbReference type="PROSITE" id="PS50888"/>
    </source>
</evidence>
<feature type="region of interest" description="Disordered" evidence="2">
    <location>
        <begin position="539"/>
        <end position="624"/>
    </location>
</feature>
<dbReference type="GO" id="GO:0005634">
    <property type="term" value="C:nucleus"/>
    <property type="evidence" value="ECO:0007669"/>
    <property type="project" value="UniProtKB-UniRule"/>
</dbReference>
<feature type="compositionally biased region" description="Low complexity" evidence="2">
    <location>
        <begin position="539"/>
        <end position="553"/>
    </location>
</feature>
<dbReference type="InterPro" id="IPR036910">
    <property type="entry name" value="HMG_box_dom_sf"/>
</dbReference>
<dbReference type="RefSeq" id="XP_025705228.1">
    <property type="nucleotide sequence ID" value="XM_025849443.1"/>
</dbReference>
<gene>
    <name evidence="6" type="primary">BHMG1</name>
</gene>
<dbReference type="Gene3D" id="1.10.30.10">
    <property type="entry name" value="High mobility group box domain"/>
    <property type="match status" value="1"/>
</dbReference>
<evidence type="ECO:0000256" key="2">
    <source>
        <dbReference type="SAM" id="MobiDB-lite"/>
    </source>
</evidence>
<keyword evidence="5" id="KW-1185">Reference proteome</keyword>
<keyword evidence="1" id="KW-0539">Nucleus</keyword>
<keyword evidence="1" id="KW-0238">DNA-binding</keyword>
<protein>
    <submittedName>
        <fullName evidence="6">Basic helix-loop-helix and HMG box domain-containing protein 1</fullName>
    </submittedName>
</protein>
<reference key="1">
    <citation type="submission" date="2019-01" db="UniProtKB">
        <authorList>
            <consortium name="RefSeq"/>
        </authorList>
    </citation>
    <scope>IDENTIFICATION</scope>
</reference>
<reference evidence="6" key="2">
    <citation type="submission" date="2025-08" db="UniProtKB">
        <authorList>
            <consortium name="RefSeq"/>
        </authorList>
    </citation>
    <scope>IDENTIFICATION</scope>
    <source>
        <tissue evidence="6">Blood</tissue>
    </source>
</reference>
<organism evidence="5 6">
    <name type="scientific">Callorhinus ursinus</name>
    <name type="common">Northern fur seal</name>
    <dbReference type="NCBI Taxonomy" id="34884"/>
    <lineage>
        <taxon>Eukaryota</taxon>
        <taxon>Metazoa</taxon>
        <taxon>Chordata</taxon>
        <taxon>Craniata</taxon>
        <taxon>Vertebrata</taxon>
        <taxon>Euteleostomi</taxon>
        <taxon>Mammalia</taxon>
        <taxon>Eutheria</taxon>
        <taxon>Laurasiatheria</taxon>
        <taxon>Carnivora</taxon>
        <taxon>Caniformia</taxon>
        <taxon>Pinnipedia</taxon>
        <taxon>Otariidae</taxon>
        <taxon>Callorhinus</taxon>
    </lineage>
</organism>
<dbReference type="InterPro" id="IPR036638">
    <property type="entry name" value="HLH_DNA-bd_sf"/>
</dbReference>